<dbReference type="Proteomes" id="UP000279307">
    <property type="component" value="Chromosome 4"/>
</dbReference>
<organism evidence="1 2">
    <name type="scientific">Ooceraea biroi</name>
    <name type="common">Clonal raider ant</name>
    <name type="synonym">Cerapachys biroi</name>
    <dbReference type="NCBI Taxonomy" id="2015173"/>
    <lineage>
        <taxon>Eukaryota</taxon>
        <taxon>Metazoa</taxon>
        <taxon>Ecdysozoa</taxon>
        <taxon>Arthropoda</taxon>
        <taxon>Hexapoda</taxon>
        <taxon>Insecta</taxon>
        <taxon>Pterygota</taxon>
        <taxon>Neoptera</taxon>
        <taxon>Endopterygota</taxon>
        <taxon>Hymenoptera</taxon>
        <taxon>Apocrita</taxon>
        <taxon>Aculeata</taxon>
        <taxon>Formicoidea</taxon>
        <taxon>Formicidae</taxon>
        <taxon>Dorylinae</taxon>
        <taxon>Ooceraea</taxon>
    </lineage>
</organism>
<proteinExistence type="predicted"/>
<dbReference type="AlphaFoldDB" id="A0A3L8DUL3"/>
<comment type="caution">
    <text evidence="1">The sequence shown here is derived from an EMBL/GenBank/DDBJ whole genome shotgun (WGS) entry which is preliminary data.</text>
</comment>
<evidence type="ECO:0000313" key="1">
    <source>
        <dbReference type="EMBL" id="RLU23982.1"/>
    </source>
</evidence>
<accession>A0A3L8DUL3</accession>
<reference evidence="1 2" key="1">
    <citation type="journal article" date="2018" name="Genome Res.">
        <title>The genomic architecture and molecular evolution of ant odorant receptors.</title>
        <authorList>
            <person name="McKenzie S.K."/>
            <person name="Kronauer D.J.C."/>
        </authorList>
    </citation>
    <scope>NUCLEOTIDE SEQUENCE [LARGE SCALE GENOMIC DNA]</scope>
    <source>
        <strain evidence="1">Clonal line C1</strain>
    </source>
</reference>
<evidence type="ECO:0000313" key="2">
    <source>
        <dbReference type="Proteomes" id="UP000279307"/>
    </source>
</evidence>
<sequence>MLIHYAYIKPRSQFGKQCIFEKTDSIVEENILPSPKLMQDYILRSRCHRDVQKSEQFSLHEMQTITTATKESGMLHLEGGWPREINVKDEEAVLRFRRRVEKDDNWAPRMRKLIDVSRLGISAVKYVPTVRSIYASPLKILMLSIRFAM</sequence>
<dbReference type="OrthoDB" id="7536894at2759"/>
<dbReference type="EMBL" id="QOIP01000004">
    <property type="protein sequence ID" value="RLU23982.1"/>
    <property type="molecule type" value="Genomic_DNA"/>
</dbReference>
<gene>
    <name evidence="1" type="ORF">DMN91_004190</name>
</gene>
<name>A0A3L8DUL3_OOCBI</name>
<protein>
    <submittedName>
        <fullName evidence="1">Uncharacterized protein</fullName>
    </submittedName>
</protein>